<gene>
    <name evidence="2" type="ORF">GZH47_09110</name>
</gene>
<keyword evidence="1" id="KW-0732">Signal</keyword>
<dbReference type="RefSeq" id="WP_162639803.1">
    <property type="nucleotide sequence ID" value="NZ_CP048286.1"/>
</dbReference>
<protein>
    <recommendedName>
        <fullName evidence="4">DUF3888 domain-containing protein</fullName>
    </recommendedName>
</protein>
<evidence type="ECO:0000313" key="3">
    <source>
        <dbReference type="Proteomes" id="UP000479114"/>
    </source>
</evidence>
<dbReference type="AlphaFoldDB" id="A0A6C0NXM3"/>
<organism evidence="2 3">
    <name type="scientific">Paenibacillus rhizovicinus</name>
    <dbReference type="NCBI Taxonomy" id="2704463"/>
    <lineage>
        <taxon>Bacteria</taxon>
        <taxon>Bacillati</taxon>
        <taxon>Bacillota</taxon>
        <taxon>Bacilli</taxon>
        <taxon>Bacillales</taxon>
        <taxon>Paenibacillaceae</taxon>
        <taxon>Paenibacillus</taxon>
    </lineage>
</organism>
<evidence type="ECO:0008006" key="4">
    <source>
        <dbReference type="Google" id="ProtNLM"/>
    </source>
</evidence>
<accession>A0A6C0NXM3</accession>
<reference evidence="2 3" key="1">
    <citation type="submission" date="2020-02" db="EMBL/GenBank/DDBJ databases">
        <title>Paenibacillus sp. nov., isolated from rhizosphere soil of tomato.</title>
        <authorList>
            <person name="Weon H.-Y."/>
            <person name="Lee S.A."/>
        </authorList>
    </citation>
    <scope>NUCLEOTIDE SEQUENCE [LARGE SCALE GENOMIC DNA]</scope>
    <source>
        <strain evidence="2 3">14171R-81</strain>
    </source>
</reference>
<proteinExistence type="predicted"/>
<name>A0A6C0NXM3_9BACL</name>
<evidence type="ECO:0000313" key="2">
    <source>
        <dbReference type="EMBL" id="QHW30994.1"/>
    </source>
</evidence>
<evidence type="ECO:0000256" key="1">
    <source>
        <dbReference type="SAM" id="SignalP"/>
    </source>
</evidence>
<feature type="signal peptide" evidence="1">
    <location>
        <begin position="1"/>
        <end position="26"/>
    </location>
</feature>
<feature type="chain" id="PRO_5025528611" description="DUF3888 domain-containing protein" evidence="1">
    <location>
        <begin position="27"/>
        <end position="134"/>
    </location>
</feature>
<keyword evidence="3" id="KW-1185">Reference proteome</keyword>
<dbReference type="PROSITE" id="PS51257">
    <property type="entry name" value="PROKAR_LIPOPROTEIN"/>
    <property type="match status" value="1"/>
</dbReference>
<dbReference type="KEGG" id="prz:GZH47_09110"/>
<dbReference type="Proteomes" id="UP000479114">
    <property type="component" value="Chromosome"/>
</dbReference>
<sequence length="134" mass="14554">MKPHRILTLMVLAAMLACADSGLGHAEPAAESPHDLYVEPLSNMKLVNEVLLFELHSRIDQAVSGKFGAVQSASYEVDGIRADGHGGYSVKIHGRIAHGSVMDEVDIYLDSPYFDSGLAVSRIEILHGNEAKRR</sequence>
<dbReference type="EMBL" id="CP048286">
    <property type="protein sequence ID" value="QHW30994.1"/>
    <property type="molecule type" value="Genomic_DNA"/>
</dbReference>